<reference evidence="4" key="2">
    <citation type="submission" date="2023-05" db="EMBL/GenBank/DDBJ databases">
        <authorList>
            <consortium name="Lawrence Berkeley National Laboratory"/>
            <person name="Steindorff A."/>
            <person name="Hensen N."/>
            <person name="Bonometti L."/>
            <person name="Westerberg I."/>
            <person name="Brannstrom I.O."/>
            <person name="Guillou S."/>
            <person name="Cros-Aarteil S."/>
            <person name="Calhoun S."/>
            <person name="Haridas S."/>
            <person name="Kuo A."/>
            <person name="Mondo S."/>
            <person name="Pangilinan J."/>
            <person name="Riley R."/>
            <person name="Labutti K."/>
            <person name="Andreopoulos B."/>
            <person name="Lipzen A."/>
            <person name="Chen C."/>
            <person name="Yanf M."/>
            <person name="Daum C."/>
            <person name="Ng V."/>
            <person name="Clum A."/>
            <person name="Ohm R."/>
            <person name="Martin F."/>
            <person name="Silar P."/>
            <person name="Natvig D."/>
            <person name="Lalanne C."/>
            <person name="Gautier V."/>
            <person name="Ament-Velasquez S.L."/>
            <person name="Kruys A."/>
            <person name="Hutchinson M.I."/>
            <person name="Powell A.J."/>
            <person name="Barry K."/>
            <person name="Miller A.N."/>
            <person name="Grigoriev I.V."/>
            <person name="Debuchy R."/>
            <person name="Gladieux P."/>
            <person name="Thoren M.H."/>
            <person name="Johannesson H."/>
        </authorList>
    </citation>
    <scope>NUCLEOTIDE SEQUENCE</scope>
    <source>
        <strain evidence="4">CBS 990.96</strain>
    </source>
</reference>
<comment type="caution">
    <text evidence="4">The sequence shown here is derived from an EMBL/GenBank/DDBJ whole genome shotgun (WGS) entry which is preliminary data.</text>
</comment>
<feature type="region of interest" description="Disordered" evidence="2">
    <location>
        <begin position="1"/>
        <end position="67"/>
    </location>
</feature>
<feature type="compositionally biased region" description="Low complexity" evidence="2">
    <location>
        <begin position="552"/>
        <end position="561"/>
    </location>
</feature>
<accession>A0AAN7BYH0</accession>
<dbReference type="PROSITE" id="PS50966">
    <property type="entry name" value="ZF_SWIM"/>
    <property type="match status" value="1"/>
</dbReference>
<dbReference type="Proteomes" id="UP001301958">
    <property type="component" value="Unassembled WGS sequence"/>
</dbReference>
<keyword evidence="1" id="KW-0862">Zinc</keyword>
<evidence type="ECO:0000259" key="3">
    <source>
        <dbReference type="PROSITE" id="PS50966"/>
    </source>
</evidence>
<organism evidence="4 5">
    <name type="scientific">Podospora fimiseda</name>
    <dbReference type="NCBI Taxonomy" id="252190"/>
    <lineage>
        <taxon>Eukaryota</taxon>
        <taxon>Fungi</taxon>
        <taxon>Dikarya</taxon>
        <taxon>Ascomycota</taxon>
        <taxon>Pezizomycotina</taxon>
        <taxon>Sordariomycetes</taxon>
        <taxon>Sordariomycetidae</taxon>
        <taxon>Sordariales</taxon>
        <taxon>Podosporaceae</taxon>
        <taxon>Podospora</taxon>
    </lineage>
</organism>
<evidence type="ECO:0000256" key="2">
    <source>
        <dbReference type="SAM" id="MobiDB-lite"/>
    </source>
</evidence>
<proteinExistence type="predicted"/>
<keyword evidence="5" id="KW-1185">Reference proteome</keyword>
<reference evidence="4" key="1">
    <citation type="journal article" date="2023" name="Mol. Phylogenet. Evol.">
        <title>Genome-scale phylogeny and comparative genomics of the fungal order Sordariales.</title>
        <authorList>
            <person name="Hensen N."/>
            <person name="Bonometti L."/>
            <person name="Westerberg I."/>
            <person name="Brannstrom I.O."/>
            <person name="Guillou S."/>
            <person name="Cros-Aarteil S."/>
            <person name="Calhoun S."/>
            <person name="Haridas S."/>
            <person name="Kuo A."/>
            <person name="Mondo S."/>
            <person name="Pangilinan J."/>
            <person name="Riley R."/>
            <person name="LaButti K."/>
            <person name="Andreopoulos B."/>
            <person name="Lipzen A."/>
            <person name="Chen C."/>
            <person name="Yan M."/>
            <person name="Daum C."/>
            <person name="Ng V."/>
            <person name="Clum A."/>
            <person name="Steindorff A."/>
            <person name="Ohm R.A."/>
            <person name="Martin F."/>
            <person name="Silar P."/>
            <person name="Natvig D.O."/>
            <person name="Lalanne C."/>
            <person name="Gautier V."/>
            <person name="Ament-Velasquez S.L."/>
            <person name="Kruys A."/>
            <person name="Hutchinson M.I."/>
            <person name="Powell A.J."/>
            <person name="Barry K."/>
            <person name="Miller A.N."/>
            <person name="Grigoriev I.V."/>
            <person name="Debuchy R."/>
            <person name="Gladieux P."/>
            <person name="Hiltunen Thoren M."/>
            <person name="Johannesson H."/>
        </authorList>
    </citation>
    <scope>NUCLEOTIDE SEQUENCE</scope>
    <source>
        <strain evidence="4">CBS 990.96</strain>
    </source>
</reference>
<dbReference type="AlphaFoldDB" id="A0AAN7BYH0"/>
<evidence type="ECO:0000313" key="5">
    <source>
        <dbReference type="Proteomes" id="UP001301958"/>
    </source>
</evidence>
<dbReference type="EMBL" id="MU865291">
    <property type="protein sequence ID" value="KAK4231807.1"/>
    <property type="molecule type" value="Genomic_DNA"/>
</dbReference>
<evidence type="ECO:0000256" key="1">
    <source>
        <dbReference type="PROSITE-ProRule" id="PRU00325"/>
    </source>
</evidence>
<dbReference type="InterPro" id="IPR007527">
    <property type="entry name" value="Znf_SWIM"/>
</dbReference>
<sequence length="584" mass="64426">MSVSPTTGMSRLSLEATTPTAHDRIITQSTLSSPTMPDQDPSSEESEWDDDEDDEDQDSNKHIVTSPTGLQYNISQLSHKTQQVVRGLFNQTFAQGPPQISLELCGIKEEDDEDSSVFYAFQLHEVVPCSVRIGSRKSKRFSTPKCECLDARYRNLRPCKHLIWLFDRISKQTLFDHDPESELILTEAGYPAEMGDIFEQISQTRLDVLADSLHCDISDADSNSAPPSPSRVREARELVAALAGVQSWELDGYRPDLSTDYDHNTLIRRGDLEATLFSLLLNSHSLAEWVRSELEPSDPAVDPFRNIQHQVSRIITELEAYSSALRDESASNIHHHHGKDAEGPRNVPWAATQIQHRARKIEKLVSRGVSPLSEHARASAARALVGILKSVVNQNVDSHAGDTVDDRNLYMRLIGNHDTGFVYSILELLVDQSQFVEELEGVMDLLGRYGAPTTYVSNMRNLIARMRHHKADDSSVSAASGIPRADTPPIPMGEPPQVLEPLEETQTEPARHPQTPISAGSPQFLTPELPASSTARGSRGTRGRPRGRGRSTRSSSVAAGSKRSVSQGSVQDSPKAAKKRARGG</sequence>
<feature type="region of interest" description="Disordered" evidence="2">
    <location>
        <begin position="472"/>
        <end position="584"/>
    </location>
</feature>
<feature type="compositionally biased region" description="Polar residues" evidence="2">
    <location>
        <begin position="563"/>
        <end position="572"/>
    </location>
</feature>
<name>A0AAN7BYH0_9PEZI</name>
<feature type="compositionally biased region" description="Polar residues" evidence="2">
    <location>
        <begin position="515"/>
        <end position="524"/>
    </location>
</feature>
<feature type="compositionally biased region" description="Basic residues" evidence="2">
    <location>
        <begin position="539"/>
        <end position="551"/>
    </location>
</feature>
<protein>
    <recommendedName>
        <fullName evidence="3">SWIM-type domain-containing protein</fullName>
    </recommendedName>
</protein>
<gene>
    <name evidence="4" type="ORF">QBC38DRAFT_204944</name>
</gene>
<dbReference type="GO" id="GO:0008270">
    <property type="term" value="F:zinc ion binding"/>
    <property type="evidence" value="ECO:0007669"/>
    <property type="project" value="UniProtKB-KW"/>
</dbReference>
<keyword evidence="1" id="KW-0863">Zinc-finger</keyword>
<evidence type="ECO:0000313" key="4">
    <source>
        <dbReference type="EMBL" id="KAK4231807.1"/>
    </source>
</evidence>
<feature type="compositionally biased region" description="Acidic residues" evidence="2">
    <location>
        <begin position="41"/>
        <end position="57"/>
    </location>
</feature>
<feature type="compositionally biased region" description="Polar residues" evidence="2">
    <location>
        <begin position="1"/>
        <end position="36"/>
    </location>
</feature>
<keyword evidence="1" id="KW-0479">Metal-binding</keyword>
<feature type="domain" description="SWIM-type" evidence="3">
    <location>
        <begin position="131"/>
        <end position="170"/>
    </location>
</feature>